<protein>
    <submittedName>
        <fullName evidence="1">Uncharacterized protein</fullName>
    </submittedName>
</protein>
<comment type="caution">
    <text evidence="1">The sequence shown here is derived from an EMBL/GenBank/DDBJ whole genome shotgun (WGS) entry which is preliminary data.</text>
</comment>
<organism evidence="1 2">
    <name type="scientific">Trametes pubescens</name>
    <name type="common">White-rot fungus</name>
    <dbReference type="NCBI Taxonomy" id="154538"/>
    <lineage>
        <taxon>Eukaryota</taxon>
        <taxon>Fungi</taxon>
        <taxon>Dikarya</taxon>
        <taxon>Basidiomycota</taxon>
        <taxon>Agaricomycotina</taxon>
        <taxon>Agaricomycetes</taxon>
        <taxon>Polyporales</taxon>
        <taxon>Polyporaceae</taxon>
        <taxon>Trametes</taxon>
    </lineage>
</organism>
<dbReference type="Proteomes" id="UP000184267">
    <property type="component" value="Unassembled WGS sequence"/>
</dbReference>
<name>A0A1M2V2S5_TRAPU</name>
<dbReference type="EMBL" id="MNAD01001715">
    <property type="protein sequence ID" value="OJT01878.1"/>
    <property type="molecule type" value="Genomic_DNA"/>
</dbReference>
<evidence type="ECO:0000313" key="2">
    <source>
        <dbReference type="Proteomes" id="UP000184267"/>
    </source>
</evidence>
<keyword evidence="2" id="KW-1185">Reference proteome</keyword>
<dbReference type="AlphaFoldDB" id="A0A1M2V2S5"/>
<sequence>MTVAATAGTAKLLVIATATANAMNHAVIRSATETRAKEITAANAMAAAVERQVVEVQVQAVVQVARITKNMHGVTAMTIAAANAAEEEETTTTDTVGHRVTTTVEDGGGGGAVMR</sequence>
<reference evidence="1 2" key="1">
    <citation type="submission" date="2016-10" db="EMBL/GenBank/DDBJ databases">
        <title>Genome sequence of the basidiomycete white-rot fungus Trametes pubescens.</title>
        <authorList>
            <person name="Makela M.R."/>
            <person name="Granchi Z."/>
            <person name="Peng M."/>
            <person name="De Vries R.P."/>
            <person name="Grigoriev I."/>
            <person name="Riley R."/>
            <person name="Hilden K."/>
        </authorList>
    </citation>
    <scope>NUCLEOTIDE SEQUENCE [LARGE SCALE GENOMIC DNA]</scope>
    <source>
        <strain evidence="1 2">FBCC735</strain>
    </source>
</reference>
<proteinExistence type="predicted"/>
<gene>
    <name evidence="1" type="ORF">TRAPUB_7655</name>
</gene>
<evidence type="ECO:0000313" key="1">
    <source>
        <dbReference type="EMBL" id="OJT01878.1"/>
    </source>
</evidence>
<accession>A0A1M2V2S5</accession>